<comment type="subcellular location">
    <subcellularLocation>
        <location evidence="1">Cell envelope</location>
    </subcellularLocation>
</comment>
<dbReference type="NCBIfam" id="TIGR01730">
    <property type="entry name" value="RND_mfp"/>
    <property type="match status" value="1"/>
</dbReference>
<evidence type="ECO:0000259" key="4">
    <source>
        <dbReference type="Pfam" id="PF25881"/>
    </source>
</evidence>
<dbReference type="GO" id="GO:0030313">
    <property type="term" value="C:cell envelope"/>
    <property type="evidence" value="ECO:0007669"/>
    <property type="project" value="UniProtKB-SubCell"/>
</dbReference>
<dbReference type="GO" id="GO:0016020">
    <property type="term" value="C:membrane"/>
    <property type="evidence" value="ECO:0007669"/>
    <property type="project" value="InterPro"/>
</dbReference>
<dbReference type="Pfam" id="PF25954">
    <property type="entry name" value="Beta-barrel_RND_2"/>
    <property type="match status" value="1"/>
</dbReference>
<proteinExistence type="inferred from homology"/>
<dbReference type="InterPro" id="IPR058792">
    <property type="entry name" value="Beta-barrel_RND_2"/>
</dbReference>
<evidence type="ECO:0000313" key="7">
    <source>
        <dbReference type="Proteomes" id="UP000319976"/>
    </source>
</evidence>
<dbReference type="InterPro" id="IPR059052">
    <property type="entry name" value="HH_YbhG-like"/>
</dbReference>
<evidence type="ECO:0000256" key="3">
    <source>
        <dbReference type="ARBA" id="ARBA00023054"/>
    </source>
</evidence>
<dbReference type="Pfam" id="PF25881">
    <property type="entry name" value="HH_YBHG"/>
    <property type="match status" value="1"/>
</dbReference>
<evidence type="ECO:0000313" key="6">
    <source>
        <dbReference type="EMBL" id="QDT65607.1"/>
    </source>
</evidence>
<name>A0A517TB62_9PLAN</name>
<organism evidence="6 7">
    <name type="scientific">Calycomorphotria hydatis</name>
    <dbReference type="NCBI Taxonomy" id="2528027"/>
    <lineage>
        <taxon>Bacteria</taxon>
        <taxon>Pseudomonadati</taxon>
        <taxon>Planctomycetota</taxon>
        <taxon>Planctomycetia</taxon>
        <taxon>Planctomycetales</taxon>
        <taxon>Planctomycetaceae</taxon>
        <taxon>Calycomorphotria</taxon>
    </lineage>
</organism>
<dbReference type="PANTHER" id="PTHR32347:SF14">
    <property type="entry name" value="EFFLUX SYSTEM COMPONENT YKNX-RELATED"/>
    <property type="match status" value="1"/>
</dbReference>
<feature type="domain" description="YbhG-like alpha-helical hairpin" evidence="4">
    <location>
        <begin position="107"/>
        <end position="225"/>
    </location>
</feature>
<keyword evidence="7" id="KW-1185">Reference proteome</keyword>
<dbReference type="Proteomes" id="UP000319976">
    <property type="component" value="Chromosome"/>
</dbReference>
<evidence type="ECO:0000256" key="1">
    <source>
        <dbReference type="ARBA" id="ARBA00004196"/>
    </source>
</evidence>
<sequence>MRPTQLPTSRQIHYVVLPILLLTFQFWNSTTVLGQPPVPYVVVAKVSERPIAEGRNYVGTVYPTKTATVGSAVDGRVIDFPVNEGDRVQAKQPLAQMLTETISKELDAAKALLKLREAELLELKNGTRDLEVEQSRADLEVKRAVKEFNDKRLARFRRLYETNSAVSEDQLQEVVSQAKGAVEEFQRAKATYDMAVEGPRKERILQAEARLGEQEAIVAQIEDRIRKYTVISRFDGYVTEEFTEQGAWLSRGDPVATIVALDEVDILVNVVEDDVASLKHGTPARIEVPSMPDSLWTGHVENIVPSADARSRTFPVKVRVKNKFDGNIPRLKAGLFARVELSIGEKRKTTLVPKDAIVLGGPTPMVWAVTPDGDGSKGTGSVQAVPVRLGVASGDWVGVQGELQNNSLVVVRGNERIFPPRPDQPSLIRWNPSETMSLPAVSNNKAN</sequence>
<dbReference type="GO" id="GO:0022857">
    <property type="term" value="F:transmembrane transporter activity"/>
    <property type="evidence" value="ECO:0007669"/>
    <property type="project" value="InterPro"/>
</dbReference>
<feature type="domain" description="CusB-like beta-barrel" evidence="5">
    <location>
        <begin position="267"/>
        <end position="342"/>
    </location>
</feature>
<dbReference type="Gene3D" id="2.40.420.20">
    <property type="match status" value="1"/>
</dbReference>
<dbReference type="PANTHER" id="PTHR32347">
    <property type="entry name" value="EFFLUX SYSTEM COMPONENT YKNX-RELATED"/>
    <property type="match status" value="1"/>
</dbReference>
<dbReference type="Gene3D" id="2.40.50.100">
    <property type="match status" value="1"/>
</dbReference>
<dbReference type="RefSeq" id="WP_231734266.1">
    <property type="nucleotide sequence ID" value="NZ_CP036316.1"/>
</dbReference>
<reference evidence="6 7" key="1">
    <citation type="submission" date="2019-02" db="EMBL/GenBank/DDBJ databases">
        <title>Deep-cultivation of Planctomycetes and their phenomic and genomic characterization uncovers novel biology.</title>
        <authorList>
            <person name="Wiegand S."/>
            <person name="Jogler M."/>
            <person name="Boedeker C."/>
            <person name="Pinto D."/>
            <person name="Vollmers J."/>
            <person name="Rivas-Marin E."/>
            <person name="Kohn T."/>
            <person name="Peeters S.H."/>
            <person name="Heuer A."/>
            <person name="Rast P."/>
            <person name="Oberbeckmann S."/>
            <person name="Bunk B."/>
            <person name="Jeske O."/>
            <person name="Meyerdierks A."/>
            <person name="Storesund J.E."/>
            <person name="Kallscheuer N."/>
            <person name="Luecker S."/>
            <person name="Lage O.M."/>
            <person name="Pohl T."/>
            <person name="Merkel B.J."/>
            <person name="Hornburger P."/>
            <person name="Mueller R.-W."/>
            <person name="Bruemmer F."/>
            <person name="Labrenz M."/>
            <person name="Spormann A.M."/>
            <person name="Op den Camp H."/>
            <person name="Overmann J."/>
            <person name="Amann R."/>
            <person name="Jetten M.S.M."/>
            <person name="Mascher T."/>
            <person name="Medema M.H."/>
            <person name="Devos D.P."/>
            <person name="Kaster A.-K."/>
            <person name="Ovreas L."/>
            <person name="Rohde M."/>
            <person name="Galperin M.Y."/>
            <person name="Jogler C."/>
        </authorList>
    </citation>
    <scope>NUCLEOTIDE SEQUENCE [LARGE SCALE GENOMIC DNA]</scope>
    <source>
        <strain evidence="6 7">V22</strain>
    </source>
</reference>
<keyword evidence="3" id="KW-0175">Coiled coil</keyword>
<dbReference type="EMBL" id="CP036316">
    <property type="protein sequence ID" value="QDT65607.1"/>
    <property type="molecule type" value="Genomic_DNA"/>
</dbReference>
<dbReference type="Gene3D" id="2.40.30.170">
    <property type="match status" value="1"/>
</dbReference>
<dbReference type="InterPro" id="IPR006143">
    <property type="entry name" value="RND_pump_MFP"/>
</dbReference>
<dbReference type="KEGG" id="chya:V22_28640"/>
<dbReference type="SUPFAM" id="SSF111369">
    <property type="entry name" value="HlyD-like secretion proteins"/>
    <property type="match status" value="2"/>
</dbReference>
<evidence type="ECO:0000256" key="2">
    <source>
        <dbReference type="ARBA" id="ARBA00009477"/>
    </source>
</evidence>
<dbReference type="InterPro" id="IPR050465">
    <property type="entry name" value="UPF0194_transport"/>
</dbReference>
<comment type="similarity">
    <text evidence="2">Belongs to the membrane fusion protein (MFP) (TC 8.A.1) family.</text>
</comment>
<accession>A0A517TB62</accession>
<dbReference type="AlphaFoldDB" id="A0A517TB62"/>
<evidence type="ECO:0000259" key="5">
    <source>
        <dbReference type="Pfam" id="PF25954"/>
    </source>
</evidence>
<gene>
    <name evidence="6" type="primary">mdtA</name>
    <name evidence="6" type="ORF">V22_28640</name>
</gene>
<protein>
    <submittedName>
        <fullName evidence="6">Multidrug resistance protein MdtA</fullName>
    </submittedName>
</protein>